<gene>
    <name evidence="1" type="ORF">K444DRAFT_723399</name>
</gene>
<organism evidence="1 2">
    <name type="scientific">Hyaloscypha bicolor E</name>
    <dbReference type="NCBI Taxonomy" id="1095630"/>
    <lineage>
        <taxon>Eukaryota</taxon>
        <taxon>Fungi</taxon>
        <taxon>Dikarya</taxon>
        <taxon>Ascomycota</taxon>
        <taxon>Pezizomycotina</taxon>
        <taxon>Leotiomycetes</taxon>
        <taxon>Helotiales</taxon>
        <taxon>Hyaloscyphaceae</taxon>
        <taxon>Hyaloscypha</taxon>
        <taxon>Hyaloscypha bicolor</taxon>
    </lineage>
</organism>
<proteinExistence type="predicted"/>
<sequence>MASRRPPGARNWGSPSFRFVPNQFTDIKFRAEAKKGPLITFYCGYDNDERIEKLPIHQALFFKDSVSKVPQLLFDPDDDEGSYDFRELIGAESRRDVEAEWEAFAAFKSWLEDGVYLNRQILCTHIDAYLLAEKLESPGFKNAVMREMLKMMPARKYDADLKETYRTIFTSCPMSSRLRKLYFESASFWKFSFDKDGYVGGSNGELGLDSTSEKWLMLSLREHRERFCHCPLIGAPPAPRLRENRYPPPPECRDEEEEKLWCSQQHRPPSQIPTPLPTLRHRPRPICNCEKAPWEDPERFYVAG</sequence>
<dbReference type="EMBL" id="KZ613813">
    <property type="protein sequence ID" value="PMD59676.1"/>
    <property type="molecule type" value="Genomic_DNA"/>
</dbReference>
<protein>
    <recommendedName>
        <fullName evidence="3">BTB domain-containing protein</fullName>
    </recommendedName>
</protein>
<dbReference type="InParanoid" id="A0A2J6T9H2"/>
<dbReference type="GeneID" id="36596666"/>
<keyword evidence="2" id="KW-1185">Reference proteome</keyword>
<dbReference type="OrthoDB" id="3531898at2759"/>
<dbReference type="Proteomes" id="UP000235371">
    <property type="component" value="Unassembled WGS sequence"/>
</dbReference>
<evidence type="ECO:0008006" key="3">
    <source>
        <dbReference type="Google" id="ProtNLM"/>
    </source>
</evidence>
<reference evidence="1 2" key="1">
    <citation type="submission" date="2016-04" db="EMBL/GenBank/DDBJ databases">
        <title>A degradative enzymes factory behind the ericoid mycorrhizal symbiosis.</title>
        <authorList>
            <consortium name="DOE Joint Genome Institute"/>
            <person name="Martino E."/>
            <person name="Morin E."/>
            <person name="Grelet G."/>
            <person name="Kuo A."/>
            <person name="Kohler A."/>
            <person name="Daghino S."/>
            <person name="Barry K."/>
            <person name="Choi C."/>
            <person name="Cichocki N."/>
            <person name="Clum A."/>
            <person name="Copeland A."/>
            <person name="Hainaut M."/>
            <person name="Haridas S."/>
            <person name="Labutti K."/>
            <person name="Lindquist E."/>
            <person name="Lipzen A."/>
            <person name="Khouja H.-R."/>
            <person name="Murat C."/>
            <person name="Ohm R."/>
            <person name="Olson A."/>
            <person name="Spatafora J."/>
            <person name="Veneault-Fourrey C."/>
            <person name="Henrissat B."/>
            <person name="Grigoriev I."/>
            <person name="Martin F."/>
            <person name="Perotto S."/>
        </authorList>
    </citation>
    <scope>NUCLEOTIDE SEQUENCE [LARGE SCALE GENOMIC DNA]</scope>
    <source>
        <strain evidence="1 2">E</strain>
    </source>
</reference>
<evidence type="ECO:0000313" key="2">
    <source>
        <dbReference type="Proteomes" id="UP000235371"/>
    </source>
</evidence>
<dbReference type="RefSeq" id="XP_024736580.1">
    <property type="nucleotide sequence ID" value="XM_024888590.1"/>
</dbReference>
<name>A0A2J6T9H2_9HELO</name>
<evidence type="ECO:0000313" key="1">
    <source>
        <dbReference type="EMBL" id="PMD59676.1"/>
    </source>
</evidence>
<dbReference type="AlphaFoldDB" id="A0A2J6T9H2"/>
<accession>A0A2J6T9H2</accession>